<dbReference type="AlphaFoldDB" id="A0A5J5FV12"/>
<dbReference type="SUPFAM" id="SSF50199">
    <property type="entry name" value="Staphylococcal nuclease"/>
    <property type="match status" value="1"/>
</dbReference>
<dbReference type="OrthoDB" id="4376109at2"/>
<evidence type="ECO:0000256" key="2">
    <source>
        <dbReference type="ARBA" id="ARBA00022759"/>
    </source>
</evidence>
<dbReference type="CDD" id="cd00175">
    <property type="entry name" value="SNc"/>
    <property type="match status" value="1"/>
</dbReference>
<dbReference type="SMART" id="SM00318">
    <property type="entry name" value="SNc"/>
    <property type="match status" value="1"/>
</dbReference>
<dbReference type="EMBL" id="VYKK01000029">
    <property type="protein sequence ID" value="KAA8997592.1"/>
    <property type="molecule type" value="Genomic_DNA"/>
</dbReference>
<organism evidence="6 7">
    <name type="scientific">Paenibacillus spiritus</name>
    <dbReference type="NCBI Taxonomy" id="2496557"/>
    <lineage>
        <taxon>Bacteria</taxon>
        <taxon>Bacillati</taxon>
        <taxon>Bacillota</taxon>
        <taxon>Bacilli</taxon>
        <taxon>Bacillales</taxon>
        <taxon>Paenibacillaceae</taxon>
        <taxon>Paenibacillus</taxon>
    </lineage>
</organism>
<evidence type="ECO:0000259" key="5">
    <source>
        <dbReference type="PROSITE" id="PS50830"/>
    </source>
</evidence>
<proteinExistence type="predicted"/>
<keyword evidence="2" id="KW-0255">Endonuclease</keyword>
<evidence type="ECO:0000313" key="6">
    <source>
        <dbReference type="EMBL" id="KAA8997592.1"/>
    </source>
</evidence>
<dbReference type="InterPro" id="IPR008613">
    <property type="entry name" value="Excalibur_Ca-bd_domain"/>
</dbReference>
<sequence>MADGSREKIRLLLVDTPETKHPTKPVQPFGPEASAYTAGRLKNAQVRLEFDAAERDRYGRLLAYVYLQDGSMLNELLLTEGLARVAVYPPNVKYVDEFRRLQDRARLQRRGIWSMEDYATDRGFDESEAGRNPVTEAAEPQQSAAPKQTAAPGKADSSRPSAADRSPSASSARTVTYANCDAVRAAGAAPLRRGEPGYSRRLDRDGDGVACQ</sequence>
<dbReference type="GO" id="GO:0004519">
    <property type="term" value="F:endonuclease activity"/>
    <property type="evidence" value="ECO:0007669"/>
    <property type="project" value="UniProtKB-KW"/>
</dbReference>
<dbReference type="PROSITE" id="PS50830">
    <property type="entry name" value="TNASE_3"/>
    <property type="match status" value="1"/>
</dbReference>
<dbReference type="InterPro" id="IPR016071">
    <property type="entry name" value="Staphylococal_nuclease_OB-fold"/>
</dbReference>
<dbReference type="PANTHER" id="PTHR12302:SF3">
    <property type="entry name" value="SERINE_THREONINE-PROTEIN KINASE 31"/>
    <property type="match status" value="1"/>
</dbReference>
<evidence type="ECO:0000313" key="7">
    <source>
        <dbReference type="Proteomes" id="UP000367750"/>
    </source>
</evidence>
<accession>A0A5J5FV12</accession>
<dbReference type="GO" id="GO:0003676">
    <property type="term" value="F:nucleic acid binding"/>
    <property type="evidence" value="ECO:0007669"/>
    <property type="project" value="InterPro"/>
</dbReference>
<dbReference type="InterPro" id="IPR002071">
    <property type="entry name" value="Thermonucl_AS"/>
</dbReference>
<dbReference type="Pfam" id="PF00565">
    <property type="entry name" value="SNase"/>
    <property type="match status" value="1"/>
</dbReference>
<dbReference type="PANTHER" id="PTHR12302">
    <property type="entry name" value="EBNA2 BINDING PROTEIN P100"/>
    <property type="match status" value="1"/>
</dbReference>
<dbReference type="Proteomes" id="UP000367750">
    <property type="component" value="Unassembled WGS sequence"/>
</dbReference>
<feature type="compositionally biased region" description="Basic and acidic residues" evidence="4">
    <location>
        <begin position="192"/>
        <end position="212"/>
    </location>
</feature>
<dbReference type="PROSITE" id="PS01284">
    <property type="entry name" value="TNASE_2"/>
    <property type="match status" value="1"/>
</dbReference>
<keyword evidence="7" id="KW-1185">Reference proteome</keyword>
<evidence type="ECO:0000256" key="3">
    <source>
        <dbReference type="ARBA" id="ARBA00022801"/>
    </source>
</evidence>
<name>A0A5J5FV12_9BACL</name>
<gene>
    <name evidence="6" type="ORF">F4V43_17625</name>
</gene>
<dbReference type="GO" id="GO:0016787">
    <property type="term" value="F:hydrolase activity"/>
    <property type="evidence" value="ECO:0007669"/>
    <property type="project" value="UniProtKB-KW"/>
</dbReference>
<dbReference type="InterPro" id="IPR035437">
    <property type="entry name" value="SNase_OB-fold_sf"/>
</dbReference>
<comment type="caution">
    <text evidence="6">The sequence shown here is derived from an EMBL/GenBank/DDBJ whole genome shotgun (WGS) entry which is preliminary data.</text>
</comment>
<keyword evidence="1" id="KW-0540">Nuclease</keyword>
<dbReference type="SMART" id="SM00894">
    <property type="entry name" value="Excalibur"/>
    <property type="match status" value="1"/>
</dbReference>
<feature type="region of interest" description="Disordered" evidence="4">
    <location>
        <begin position="123"/>
        <end position="212"/>
    </location>
</feature>
<protein>
    <recommendedName>
        <fullName evidence="5">TNase-like domain-containing protein</fullName>
    </recommendedName>
</protein>
<dbReference type="Gene3D" id="2.40.50.90">
    <property type="match status" value="1"/>
</dbReference>
<dbReference type="Pfam" id="PF05901">
    <property type="entry name" value="Excalibur"/>
    <property type="match status" value="1"/>
</dbReference>
<feature type="domain" description="TNase-like" evidence="5">
    <location>
        <begin position="1"/>
        <end position="115"/>
    </location>
</feature>
<reference evidence="6 7" key="1">
    <citation type="submission" date="2019-09" db="EMBL/GenBank/DDBJ databases">
        <title>Bacillus ochoae sp. nov., Paenibacillus whitsoniae sp. nov., Paenibacillus spiritus sp. nov. Isolated from the Mars Exploration Rover during spacecraft assembly.</title>
        <authorList>
            <person name="Seuylemezian A."/>
            <person name="Vaishampayan P."/>
        </authorList>
    </citation>
    <scope>NUCLEOTIDE SEQUENCE [LARGE SCALE GENOMIC DNA]</scope>
    <source>
        <strain evidence="6 7">MER_111</strain>
    </source>
</reference>
<feature type="compositionally biased region" description="Low complexity" evidence="4">
    <location>
        <begin position="158"/>
        <end position="173"/>
    </location>
</feature>
<keyword evidence="3" id="KW-0378">Hydrolase</keyword>
<evidence type="ECO:0000256" key="4">
    <source>
        <dbReference type="SAM" id="MobiDB-lite"/>
    </source>
</evidence>
<evidence type="ECO:0000256" key="1">
    <source>
        <dbReference type="ARBA" id="ARBA00022722"/>
    </source>
</evidence>